<name>A0A8C4ZU88_GADMO</name>
<dbReference type="GO" id="GO:0005737">
    <property type="term" value="C:cytoplasm"/>
    <property type="evidence" value="ECO:0007669"/>
    <property type="project" value="TreeGrafter"/>
</dbReference>
<dbReference type="EC" id="3.1.11.2" evidence="3"/>
<evidence type="ECO:0000256" key="5">
    <source>
        <dbReference type="ARBA" id="ARBA00022723"/>
    </source>
</evidence>
<comment type="similarity">
    <text evidence="9">Belongs to the exonuclease superfamily. TREX family.</text>
</comment>
<dbReference type="InterPro" id="IPR040393">
    <property type="entry name" value="TREX1/2"/>
</dbReference>
<comment type="cofactor">
    <cofactor evidence="2">
        <name>Mg(2+)</name>
        <dbReference type="ChEBI" id="CHEBI:18420"/>
    </cofactor>
</comment>
<evidence type="ECO:0000256" key="3">
    <source>
        <dbReference type="ARBA" id="ARBA00012115"/>
    </source>
</evidence>
<evidence type="ECO:0000256" key="2">
    <source>
        <dbReference type="ARBA" id="ARBA00001946"/>
    </source>
</evidence>
<organism evidence="11 12">
    <name type="scientific">Gadus morhua</name>
    <name type="common">Atlantic cod</name>
    <dbReference type="NCBI Taxonomy" id="8049"/>
    <lineage>
        <taxon>Eukaryota</taxon>
        <taxon>Metazoa</taxon>
        <taxon>Chordata</taxon>
        <taxon>Craniata</taxon>
        <taxon>Vertebrata</taxon>
        <taxon>Euteleostomi</taxon>
        <taxon>Actinopterygii</taxon>
        <taxon>Neopterygii</taxon>
        <taxon>Teleostei</taxon>
        <taxon>Neoteleostei</taxon>
        <taxon>Acanthomorphata</taxon>
        <taxon>Zeiogadaria</taxon>
        <taxon>Gadariae</taxon>
        <taxon>Gadiformes</taxon>
        <taxon>Gadoidei</taxon>
        <taxon>Gadidae</taxon>
        <taxon>Gadus</taxon>
    </lineage>
</organism>
<dbReference type="InterPro" id="IPR013520">
    <property type="entry name" value="Ribonucl_H"/>
</dbReference>
<keyword evidence="5" id="KW-0479">Metal-binding</keyword>
<keyword evidence="12" id="KW-1185">Reference proteome</keyword>
<dbReference type="GO" id="GO:0046872">
    <property type="term" value="F:metal ion binding"/>
    <property type="evidence" value="ECO:0007669"/>
    <property type="project" value="UniProtKB-KW"/>
</dbReference>
<reference evidence="11" key="2">
    <citation type="submission" date="2025-09" db="UniProtKB">
        <authorList>
            <consortium name="Ensembl"/>
        </authorList>
    </citation>
    <scope>IDENTIFICATION</scope>
</reference>
<evidence type="ECO:0000256" key="7">
    <source>
        <dbReference type="ARBA" id="ARBA00022839"/>
    </source>
</evidence>
<dbReference type="GO" id="GO:0003676">
    <property type="term" value="F:nucleic acid binding"/>
    <property type="evidence" value="ECO:0007669"/>
    <property type="project" value="InterPro"/>
</dbReference>
<dbReference type="SMART" id="SM00479">
    <property type="entry name" value="EXOIII"/>
    <property type="match status" value="1"/>
</dbReference>
<evidence type="ECO:0000256" key="9">
    <source>
        <dbReference type="ARBA" id="ARBA00025769"/>
    </source>
</evidence>
<dbReference type="InterPro" id="IPR036397">
    <property type="entry name" value="RNaseH_sf"/>
</dbReference>
<dbReference type="Gene3D" id="3.30.420.10">
    <property type="entry name" value="Ribonuclease H-like superfamily/Ribonuclease H"/>
    <property type="match status" value="1"/>
</dbReference>
<evidence type="ECO:0000256" key="1">
    <source>
        <dbReference type="ARBA" id="ARBA00000493"/>
    </source>
</evidence>
<dbReference type="OMA" id="PRTNWIF"/>
<dbReference type="PANTHER" id="PTHR13058">
    <property type="entry name" value="THREE PRIME REPAIR EXONUCLEASE 1, 2"/>
    <property type="match status" value="1"/>
</dbReference>
<dbReference type="Pfam" id="PF00929">
    <property type="entry name" value="RNase_T"/>
    <property type="match status" value="1"/>
</dbReference>
<evidence type="ECO:0000256" key="6">
    <source>
        <dbReference type="ARBA" id="ARBA00022801"/>
    </source>
</evidence>
<accession>A0A8C4ZU88</accession>
<protein>
    <recommendedName>
        <fullName evidence="3">exodeoxyribonuclease III</fullName>
        <ecNumber evidence="3">3.1.11.2</ecNumber>
    </recommendedName>
</protein>
<evidence type="ECO:0000256" key="4">
    <source>
        <dbReference type="ARBA" id="ARBA00022722"/>
    </source>
</evidence>
<dbReference type="SUPFAM" id="SSF53098">
    <property type="entry name" value="Ribonuclease H-like"/>
    <property type="match status" value="1"/>
</dbReference>
<dbReference type="OrthoDB" id="10250935at2759"/>
<keyword evidence="6" id="KW-0378">Hydrolase</keyword>
<sequence>MLRLPSNVRLFNKDESQLIYGVFYLIRKFLPISDMQSMASLGRTLVFLDLETTGLDTWQCDIIQLAAISGVHSFNIYMMPQVAIDRGATAVNGFSVSDGALLLRGTAMPTATLTEALTSFLDFLRSLEQPVLLAAHNARRFDKPVLDRALLGCSLARQFQQLGSRFLDTLPLSRALHPGLDSHSLVNLSGYFLPRHYNAHDALEDVRALQELYNCWNPRQGTLDQFVF</sequence>
<keyword evidence="8" id="KW-0460">Magnesium</keyword>
<dbReference type="RefSeq" id="XP_030221832.1">
    <property type="nucleotide sequence ID" value="XM_030365972.1"/>
</dbReference>
<evidence type="ECO:0000313" key="12">
    <source>
        <dbReference type="Proteomes" id="UP000694546"/>
    </source>
</evidence>
<proteinExistence type="inferred from homology"/>
<reference evidence="11" key="1">
    <citation type="submission" date="2025-08" db="UniProtKB">
        <authorList>
            <consortium name="Ensembl"/>
        </authorList>
    </citation>
    <scope>IDENTIFICATION</scope>
</reference>
<keyword evidence="7" id="KW-0269">Exonuclease</keyword>
<dbReference type="GeneID" id="115550703"/>
<dbReference type="GeneTree" id="ENSGT00390000012715"/>
<dbReference type="Ensembl" id="ENSGMOT00000021555.2">
    <property type="protein sequence ID" value="ENSGMOP00000021042.2"/>
    <property type="gene ID" value="ENSGMOG00000019565.2"/>
</dbReference>
<dbReference type="GO" id="GO:0006308">
    <property type="term" value="P:DNA catabolic process"/>
    <property type="evidence" value="ECO:0007669"/>
    <property type="project" value="TreeGrafter"/>
</dbReference>
<dbReference type="CDD" id="cd06127">
    <property type="entry name" value="DEDDh"/>
    <property type="match status" value="1"/>
</dbReference>
<feature type="domain" description="Exonuclease" evidence="10">
    <location>
        <begin position="44"/>
        <end position="222"/>
    </location>
</feature>
<dbReference type="AlphaFoldDB" id="A0A8C4ZU88"/>
<evidence type="ECO:0000259" key="10">
    <source>
        <dbReference type="SMART" id="SM00479"/>
    </source>
</evidence>
<keyword evidence="4" id="KW-0540">Nuclease</keyword>
<gene>
    <name evidence="11" type="primary">LOC115550703</name>
</gene>
<evidence type="ECO:0000313" key="11">
    <source>
        <dbReference type="Ensembl" id="ENSGMOP00000021042.2"/>
    </source>
</evidence>
<dbReference type="InterPro" id="IPR012337">
    <property type="entry name" value="RNaseH-like_sf"/>
</dbReference>
<evidence type="ECO:0000256" key="8">
    <source>
        <dbReference type="ARBA" id="ARBA00022842"/>
    </source>
</evidence>
<dbReference type="Proteomes" id="UP000694546">
    <property type="component" value="Chromosome 9"/>
</dbReference>
<dbReference type="PANTHER" id="PTHR13058:SF22">
    <property type="entry name" value="EXODEOXYRIBONUCLEASE III"/>
    <property type="match status" value="1"/>
</dbReference>
<dbReference type="GO" id="GO:0008311">
    <property type="term" value="F:double-stranded DNA 3'-5' DNA exonuclease activity"/>
    <property type="evidence" value="ECO:0007669"/>
    <property type="project" value="UniProtKB-EC"/>
</dbReference>
<comment type="catalytic activity">
    <reaction evidence="1">
        <text>Exonucleolytic cleavage in the 3'- to 5'-direction to yield nucleoside 5'-phosphates.</text>
        <dbReference type="EC" id="3.1.11.2"/>
    </reaction>
</comment>